<sequence>MITKIDMNSAEFMAEFERTQAFSDKVCQQFSLTYTPLHDVKESIQQGLTRNKLIYGKRYCPCFMVIGNTKEEREKAGNRLCPCTPALNEEIPQSGACHCTLFCTPEHAHALAEEERLKEVSHTHSQGLSKEACEALMHQKEIDADELEALLEARSRGIVRFNLVDTREWMEWAQYRIKGTDYLVPTTSFYDALTQLKGHEKTPTIVYCYSGSRSAYCQRVLKHLGYQTVVNLGNGIMSYNGEIESGE</sequence>
<evidence type="ECO:0000259" key="1">
    <source>
        <dbReference type="PROSITE" id="PS50206"/>
    </source>
</evidence>
<proteinExistence type="predicted"/>
<dbReference type="STRING" id="366522.GCA_001548055_00515"/>
<evidence type="ECO:0000313" key="2">
    <source>
        <dbReference type="EMBL" id="DAB35518.1"/>
    </source>
</evidence>
<dbReference type="EMBL" id="DLUG01000252">
    <property type="protein sequence ID" value="DAB35518.1"/>
    <property type="molecule type" value="Genomic_DNA"/>
</dbReference>
<gene>
    <name evidence="2" type="ORF">CFH80_09725</name>
</gene>
<dbReference type="AlphaFoldDB" id="A0A2D3W531"/>
<dbReference type="Pfam" id="PF00581">
    <property type="entry name" value="Rhodanese"/>
    <property type="match status" value="1"/>
</dbReference>
<accession>A0A2D3W531</accession>
<dbReference type="GO" id="GO:0016740">
    <property type="term" value="F:transferase activity"/>
    <property type="evidence" value="ECO:0007669"/>
    <property type="project" value="UniProtKB-KW"/>
</dbReference>
<feature type="domain" description="Rhodanese" evidence="1">
    <location>
        <begin position="157"/>
        <end position="245"/>
    </location>
</feature>
<dbReference type="Gene3D" id="3.40.250.10">
    <property type="entry name" value="Rhodanese-like domain"/>
    <property type="match status" value="1"/>
</dbReference>
<dbReference type="GO" id="GO:0016730">
    <property type="term" value="F:oxidoreductase activity, acting on iron-sulfur proteins as donors"/>
    <property type="evidence" value="ECO:0007669"/>
    <property type="project" value="InterPro"/>
</dbReference>
<dbReference type="Gene3D" id="3.90.460.10">
    <property type="entry name" value="Ferredoxin thioredoxin reductase catalytic beta subunit"/>
    <property type="match status" value="1"/>
</dbReference>
<evidence type="ECO:0000313" key="3">
    <source>
        <dbReference type="Proteomes" id="UP000231638"/>
    </source>
</evidence>
<dbReference type="PROSITE" id="PS50206">
    <property type="entry name" value="RHODANESE_3"/>
    <property type="match status" value="1"/>
</dbReference>
<dbReference type="Pfam" id="PF02943">
    <property type="entry name" value="FeThRed_B"/>
    <property type="match status" value="1"/>
</dbReference>
<dbReference type="SMART" id="SM00450">
    <property type="entry name" value="RHOD"/>
    <property type="match status" value="1"/>
</dbReference>
<dbReference type="InterPro" id="IPR036873">
    <property type="entry name" value="Rhodanese-like_dom_sf"/>
</dbReference>
<organism evidence="2 3">
    <name type="scientific">Sulfurospirillum cavolei</name>
    <dbReference type="NCBI Taxonomy" id="366522"/>
    <lineage>
        <taxon>Bacteria</taxon>
        <taxon>Pseudomonadati</taxon>
        <taxon>Campylobacterota</taxon>
        <taxon>Epsilonproteobacteria</taxon>
        <taxon>Campylobacterales</taxon>
        <taxon>Sulfurospirillaceae</taxon>
        <taxon>Sulfurospirillum</taxon>
    </lineage>
</organism>
<name>A0A2D3W531_9BACT</name>
<protein>
    <submittedName>
        <fullName evidence="2">Sulfurtransferase</fullName>
    </submittedName>
</protein>
<dbReference type="InterPro" id="IPR001763">
    <property type="entry name" value="Rhodanese-like_dom"/>
</dbReference>
<keyword evidence="2" id="KW-0808">Transferase</keyword>
<dbReference type="SUPFAM" id="SSF57662">
    <property type="entry name" value="Ferredoxin thioredoxin reductase (FTR), catalytic beta chain"/>
    <property type="match status" value="1"/>
</dbReference>
<dbReference type="CDD" id="cd00158">
    <property type="entry name" value="RHOD"/>
    <property type="match status" value="1"/>
</dbReference>
<dbReference type="Proteomes" id="UP000231638">
    <property type="component" value="Unassembled WGS sequence"/>
</dbReference>
<dbReference type="InterPro" id="IPR004209">
    <property type="entry name" value="FTR_bsu"/>
</dbReference>
<dbReference type="InterPro" id="IPR036644">
    <property type="entry name" value="FTR_bsu_sf"/>
</dbReference>
<dbReference type="SUPFAM" id="SSF52821">
    <property type="entry name" value="Rhodanese/Cell cycle control phosphatase"/>
    <property type="match status" value="1"/>
</dbReference>
<comment type="caution">
    <text evidence="2">The sequence shown here is derived from an EMBL/GenBank/DDBJ whole genome shotgun (WGS) entry which is preliminary data.</text>
</comment>
<reference evidence="2 3" key="1">
    <citation type="journal article" date="2017" name="Front. Microbiol.">
        <title>Comparative Genomic Analysis of the Class Epsilonproteobacteria and Proposed Reclassification to Epsilonbacteraeota (phyl. nov.).</title>
        <authorList>
            <person name="Waite D.W."/>
            <person name="Vanwonterghem I."/>
            <person name="Rinke C."/>
            <person name="Parks D.H."/>
            <person name="Zhang Y."/>
            <person name="Takai K."/>
            <person name="Sievert S.M."/>
            <person name="Simon J."/>
            <person name="Campbell B.J."/>
            <person name="Hanson T.E."/>
            <person name="Woyke T."/>
            <person name="Klotz M.G."/>
            <person name="Hugenholtz P."/>
        </authorList>
    </citation>
    <scope>NUCLEOTIDE SEQUENCE [LARGE SCALE GENOMIC DNA]</scope>
    <source>
        <strain evidence="2">UBA11420</strain>
    </source>
</reference>